<name>A0AAQ3UI16_PASNO</name>
<organism evidence="1 2">
    <name type="scientific">Paspalum notatum var. saurae</name>
    <dbReference type="NCBI Taxonomy" id="547442"/>
    <lineage>
        <taxon>Eukaryota</taxon>
        <taxon>Viridiplantae</taxon>
        <taxon>Streptophyta</taxon>
        <taxon>Embryophyta</taxon>
        <taxon>Tracheophyta</taxon>
        <taxon>Spermatophyta</taxon>
        <taxon>Magnoliopsida</taxon>
        <taxon>Liliopsida</taxon>
        <taxon>Poales</taxon>
        <taxon>Poaceae</taxon>
        <taxon>PACMAD clade</taxon>
        <taxon>Panicoideae</taxon>
        <taxon>Andropogonodae</taxon>
        <taxon>Paspaleae</taxon>
        <taxon>Paspalinae</taxon>
        <taxon>Paspalum</taxon>
    </lineage>
</organism>
<gene>
    <name evidence="1" type="ORF">U9M48_038471</name>
</gene>
<dbReference type="EMBL" id="CP144753">
    <property type="protein sequence ID" value="WVZ92401.1"/>
    <property type="molecule type" value="Genomic_DNA"/>
</dbReference>
<evidence type="ECO:0000313" key="1">
    <source>
        <dbReference type="EMBL" id="WVZ92401.1"/>
    </source>
</evidence>
<sequence>MAGRFLFRKLSSRMSRSTNLLGGYASASATAGEAAIRRASEGSIRIHKHVPAAHHTTVAPHTSVIHGYGDCCVW</sequence>
<dbReference type="Proteomes" id="UP001341281">
    <property type="component" value="Chromosome 09"/>
</dbReference>
<keyword evidence="2" id="KW-1185">Reference proteome</keyword>
<accession>A0AAQ3UI16</accession>
<proteinExistence type="predicted"/>
<dbReference type="AlphaFoldDB" id="A0AAQ3UI16"/>
<evidence type="ECO:0000313" key="2">
    <source>
        <dbReference type="Proteomes" id="UP001341281"/>
    </source>
</evidence>
<protein>
    <submittedName>
        <fullName evidence="1">Uncharacterized protein</fullName>
    </submittedName>
</protein>
<reference evidence="1 2" key="1">
    <citation type="submission" date="2024-02" db="EMBL/GenBank/DDBJ databases">
        <title>High-quality chromosome-scale genome assembly of Pensacola bahiagrass (Paspalum notatum Flugge var. saurae).</title>
        <authorList>
            <person name="Vega J.M."/>
            <person name="Podio M."/>
            <person name="Orjuela J."/>
            <person name="Siena L.A."/>
            <person name="Pessino S.C."/>
            <person name="Combes M.C."/>
            <person name="Mariac C."/>
            <person name="Albertini E."/>
            <person name="Pupilli F."/>
            <person name="Ortiz J.P.A."/>
            <person name="Leblanc O."/>
        </authorList>
    </citation>
    <scope>NUCLEOTIDE SEQUENCE [LARGE SCALE GENOMIC DNA]</scope>
    <source>
        <strain evidence="1">R1</strain>
        <tissue evidence="1">Leaf</tissue>
    </source>
</reference>